<evidence type="ECO:0000313" key="1">
    <source>
        <dbReference type="EMBL" id="CAH2217658.1"/>
    </source>
</evidence>
<dbReference type="EMBL" id="CAKXAJ010018352">
    <property type="protein sequence ID" value="CAH2217658.1"/>
    <property type="molecule type" value="Genomic_DNA"/>
</dbReference>
<gene>
    <name evidence="1" type="primary">jg27129</name>
    <name evidence="1" type="ORF">PAEG_LOCUS5542</name>
</gene>
<sequence>MVISFPPPRCGTYRGGTPRRDIAPLPPARPAINVDALLSPPNEFQIIRANYEMGCGNRLARPRGSGCFTEPVPTDYTLRGWSQASLPAVARGGSGMYRRSSSNILCATTTIFCNHQSLWPACAWEGCSPLCFSSPRRTLFPHCLKVSFESCAETLLRLISKWLAPGAFCGETSREGAAARWGPARRVTGFNPH</sequence>
<accession>A0A8S4QWF1</accession>
<evidence type="ECO:0000313" key="2">
    <source>
        <dbReference type="Proteomes" id="UP000838756"/>
    </source>
</evidence>
<reference evidence="1" key="1">
    <citation type="submission" date="2022-03" db="EMBL/GenBank/DDBJ databases">
        <authorList>
            <person name="Lindestad O."/>
        </authorList>
    </citation>
    <scope>NUCLEOTIDE SEQUENCE</scope>
</reference>
<protein>
    <submittedName>
        <fullName evidence="1">Jg27129 protein</fullName>
    </submittedName>
</protein>
<comment type="caution">
    <text evidence="1">The sequence shown here is derived from an EMBL/GenBank/DDBJ whole genome shotgun (WGS) entry which is preliminary data.</text>
</comment>
<name>A0A8S4QWF1_9NEOP</name>
<keyword evidence="2" id="KW-1185">Reference proteome</keyword>
<organism evidence="1 2">
    <name type="scientific">Pararge aegeria aegeria</name>
    <dbReference type="NCBI Taxonomy" id="348720"/>
    <lineage>
        <taxon>Eukaryota</taxon>
        <taxon>Metazoa</taxon>
        <taxon>Ecdysozoa</taxon>
        <taxon>Arthropoda</taxon>
        <taxon>Hexapoda</taxon>
        <taxon>Insecta</taxon>
        <taxon>Pterygota</taxon>
        <taxon>Neoptera</taxon>
        <taxon>Endopterygota</taxon>
        <taxon>Lepidoptera</taxon>
        <taxon>Glossata</taxon>
        <taxon>Ditrysia</taxon>
        <taxon>Papilionoidea</taxon>
        <taxon>Nymphalidae</taxon>
        <taxon>Satyrinae</taxon>
        <taxon>Satyrini</taxon>
        <taxon>Parargina</taxon>
        <taxon>Pararge</taxon>
    </lineage>
</organism>
<dbReference type="AlphaFoldDB" id="A0A8S4QWF1"/>
<proteinExistence type="predicted"/>
<dbReference type="Proteomes" id="UP000838756">
    <property type="component" value="Unassembled WGS sequence"/>
</dbReference>